<accession>A0ABD2NPF7</accession>
<feature type="transmembrane region" description="Helical" evidence="5">
    <location>
        <begin position="98"/>
        <end position="117"/>
    </location>
</feature>
<keyword evidence="7" id="KW-1185">Reference proteome</keyword>
<keyword evidence="3 5" id="KW-1133">Transmembrane helix</keyword>
<evidence type="ECO:0000313" key="6">
    <source>
        <dbReference type="EMBL" id="KAL3280317.1"/>
    </source>
</evidence>
<name>A0ABD2NPF7_9CUCU</name>
<protein>
    <submittedName>
        <fullName evidence="6">Uncharacterized protein</fullName>
    </submittedName>
</protein>
<keyword evidence="4 5" id="KW-0472">Membrane</keyword>
<gene>
    <name evidence="6" type="ORF">HHI36_017806</name>
</gene>
<keyword evidence="2 5" id="KW-0812">Transmembrane</keyword>
<dbReference type="Pfam" id="PF10242">
    <property type="entry name" value="L_HMGIC_fpl"/>
    <property type="match status" value="1"/>
</dbReference>
<organism evidence="6 7">
    <name type="scientific">Cryptolaemus montrouzieri</name>
    <dbReference type="NCBI Taxonomy" id="559131"/>
    <lineage>
        <taxon>Eukaryota</taxon>
        <taxon>Metazoa</taxon>
        <taxon>Ecdysozoa</taxon>
        <taxon>Arthropoda</taxon>
        <taxon>Hexapoda</taxon>
        <taxon>Insecta</taxon>
        <taxon>Pterygota</taxon>
        <taxon>Neoptera</taxon>
        <taxon>Endopterygota</taxon>
        <taxon>Coleoptera</taxon>
        <taxon>Polyphaga</taxon>
        <taxon>Cucujiformia</taxon>
        <taxon>Coccinelloidea</taxon>
        <taxon>Coccinellidae</taxon>
        <taxon>Scymninae</taxon>
        <taxon>Scymnini</taxon>
        <taxon>Cryptolaemus</taxon>
    </lineage>
</organism>
<comment type="subcellular location">
    <subcellularLocation>
        <location evidence="1">Membrane</location>
        <topology evidence="1">Multi-pass membrane protein</topology>
    </subcellularLocation>
</comment>
<dbReference type="PANTHER" id="PTHR12489:SF16">
    <property type="entry name" value="LHFPL TETRASPAN SUBFAMILY MEMBER 6 PROTEIN-RELATED"/>
    <property type="match status" value="1"/>
</dbReference>
<dbReference type="AlphaFoldDB" id="A0ABD2NPF7"/>
<feature type="transmembrane region" description="Helical" evidence="5">
    <location>
        <begin position="61"/>
        <end position="86"/>
    </location>
</feature>
<dbReference type="PANTHER" id="PTHR12489">
    <property type="entry name" value="LIPOMA HMGIC FUSION PARTNER-LIKE PROTEIN"/>
    <property type="match status" value="1"/>
</dbReference>
<dbReference type="EMBL" id="JABFTP020000124">
    <property type="protein sequence ID" value="KAL3280317.1"/>
    <property type="molecule type" value="Genomic_DNA"/>
</dbReference>
<evidence type="ECO:0000256" key="3">
    <source>
        <dbReference type="ARBA" id="ARBA00022989"/>
    </source>
</evidence>
<evidence type="ECO:0000313" key="7">
    <source>
        <dbReference type="Proteomes" id="UP001516400"/>
    </source>
</evidence>
<comment type="caution">
    <text evidence="6">The sequence shown here is derived from an EMBL/GenBank/DDBJ whole genome shotgun (WGS) entry which is preliminary data.</text>
</comment>
<evidence type="ECO:0000256" key="5">
    <source>
        <dbReference type="SAM" id="Phobius"/>
    </source>
</evidence>
<evidence type="ECO:0000256" key="2">
    <source>
        <dbReference type="ARBA" id="ARBA00022692"/>
    </source>
</evidence>
<dbReference type="Proteomes" id="UP001516400">
    <property type="component" value="Unassembled WGS sequence"/>
</dbReference>
<reference evidence="6 7" key="1">
    <citation type="journal article" date="2021" name="BMC Biol.">
        <title>Horizontally acquired antibacterial genes associated with adaptive radiation of ladybird beetles.</title>
        <authorList>
            <person name="Li H.S."/>
            <person name="Tang X.F."/>
            <person name="Huang Y.H."/>
            <person name="Xu Z.Y."/>
            <person name="Chen M.L."/>
            <person name="Du X.Y."/>
            <person name="Qiu B.Y."/>
            <person name="Chen P.T."/>
            <person name="Zhang W."/>
            <person name="Slipinski A."/>
            <person name="Escalona H.E."/>
            <person name="Waterhouse R.M."/>
            <person name="Zwick A."/>
            <person name="Pang H."/>
        </authorList>
    </citation>
    <scope>NUCLEOTIDE SEQUENCE [LARGE SCALE GENOMIC DNA]</scope>
    <source>
        <strain evidence="6">SYSU2018</strain>
    </source>
</reference>
<sequence length="241" mass="26313">MSVPIWSVKMKIEITCTYNSEFIARCFFIKVPIIDVNLSWLPLLVERFWDIPSPWWQASTILVGTGSALSLLIAVTATAACCITFVIHSGNAKIAGSAQLLSALLVIGGAAVYPVGWDNREVRESCGNSSHIYRLGTCQLSWSFLRISGESRLVSDLSVQRRHVTEQRIALRLAHPIPASSNSVNCISDLPGTSKNQLPLKIVHVETENVPLSPALEVSNISDAVKSLPKCLMHSDGNVFD</sequence>
<dbReference type="GO" id="GO:0016020">
    <property type="term" value="C:membrane"/>
    <property type="evidence" value="ECO:0007669"/>
    <property type="project" value="UniProtKB-SubCell"/>
</dbReference>
<evidence type="ECO:0000256" key="4">
    <source>
        <dbReference type="ARBA" id="ARBA00023136"/>
    </source>
</evidence>
<evidence type="ECO:0000256" key="1">
    <source>
        <dbReference type="ARBA" id="ARBA00004141"/>
    </source>
</evidence>
<proteinExistence type="predicted"/>
<dbReference type="InterPro" id="IPR019372">
    <property type="entry name" value="LHFPL"/>
</dbReference>